<evidence type="ECO:0000313" key="2">
    <source>
        <dbReference type="Proteomes" id="UP000002724"/>
    </source>
</evidence>
<dbReference type="STRING" id="324925.Ppha_1844"/>
<evidence type="ECO:0000313" key="1">
    <source>
        <dbReference type="EMBL" id="ACF44073.1"/>
    </source>
</evidence>
<dbReference type="KEGG" id="pph:Ppha_1844"/>
<proteinExistence type="predicted"/>
<dbReference type="Pfam" id="PF06296">
    <property type="entry name" value="RelE"/>
    <property type="match status" value="1"/>
</dbReference>
<sequence length="126" mass="14419">MKIFKNKWFAKFAREKGILDTDLCETVKDAESGLIDADYGGGVIKQRIARPNEGKSGGFRSIVLYRAKEKAFFVYGFPKKDKDNIKTDEIRWFKKMAKSTFALSEEQLEQLITTGNFIPVEPNEND</sequence>
<dbReference type="PIRSF" id="PIRSF018634">
    <property type="entry name" value="UCP018634"/>
    <property type="match status" value="1"/>
</dbReference>
<keyword evidence="2" id="KW-1185">Reference proteome</keyword>
<dbReference type="eggNOG" id="COG4737">
    <property type="taxonomic scope" value="Bacteria"/>
</dbReference>
<protein>
    <recommendedName>
        <fullName evidence="3">Type II toxin-antitoxin system RelE/ParE family toxin</fullName>
    </recommendedName>
</protein>
<gene>
    <name evidence="1" type="ordered locus">Ppha_1844</name>
</gene>
<accession>B4SBL9</accession>
<dbReference type="AlphaFoldDB" id="B4SBL9"/>
<name>B4SBL9_PELPB</name>
<dbReference type="RefSeq" id="WP_012508557.1">
    <property type="nucleotide sequence ID" value="NC_011060.1"/>
</dbReference>
<reference evidence="1 2" key="1">
    <citation type="submission" date="2008-06" db="EMBL/GenBank/DDBJ databases">
        <title>Complete sequence of Pelodictyon phaeoclathratiforme BU-1.</title>
        <authorList>
            <consortium name="US DOE Joint Genome Institute"/>
            <person name="Lucas S."/>
            <person name="Copeland A."/>
            <person name="Lapidus A."/>
            <person name="Glavina del Rio T."/>
            <person name="Dalin E."/>
            <person name="Tice H."/>
            <person name="Bruce D."/>
            <person name="Goodwin L."/>
            <person name="Pitluck S."/>
            <person name="Schmutz J."/>
            <person name="Larimer F."/>
            <person name="Land M."/>
            <person name="Hauser L."/>
            <person name="Kyrpides N."/>
            <person name="Mikhailova N."/>
            <person name="Liu Z."/>
            <person name="Li T."/>
            <person name="Zhao F."/>
            <person name="Overmann J."/>
            <person name="Bryant D.A."/>
            <person name="Richardson P."/>
        </authorList>
    </citation>
    <scope>NUCLEOTIDE SEQUENCE [LARGE SCALE GENOMIC DNA]</scope>
    <source>
        <strain evidence="2">DSM 5477 / BU-1</strain>
    </source>
</reference>
<dbReference type="Proteomes" id="UP000002724">
    <property type="component" value="Chromosome"/>
</dbReference>
<dbReference type="OrthoDB" id="9812066at2"/>
<organism evidence="1 2">
    <name type="scientific">Pelodictyon phaeoclathratiforme (strain DSM 5477 / BU-1)</name>
    <dbReference type="NCBI Taxonomy" id="324925"/>
    <lineage>
        <taxon>Bacteria</taxon>
        <taxon>Pseudomonadati</taxon>
        <taxon>Chlorobiota</taxon>
        <taxon>Chlorobiia</taxon>
        <taxon>Chlorobiales</taxon>
        <taxon>Chlorobiaceae</taxon>
        <taxon>Chlorobium/Pelodictyon group</taxon>
        <taxon>Pelodictyon</taxon>
    </lineage>
</organism>
<dbReference type="HOGENOM" id="CLU_132631_0_0_10"/>
<dbReference type="InterPro" id="IPR009387">
    <property type="entry name" value="HigB-2"/>
</dbReference>
<dbReference type="EMBL" id="CP001110">
    <property type="protein sequence ID" value="ACF44073.1"/>
    <property type="molecule type" value="Genomic_DNA"/>
</dbReference>
<evidence type="ECO:0008006" key="3">
    <source>
        <dbReference type="Google" id="ProtNLM"/>
    </source>
</evidence>